<feature type="transmembrane region" description="Helical" evidence="8">
    <location>
        <begin position="178"/>
        <end position="197"/>
    </location>
</feature>
<feature type="transmembrane region" description="Helical" evidence="8">
    <location>
        <begin position="96"/>
        <end position="113"/>
    </location>
</feature>
<feature type="transmembrane region" description="Helical" evidence="8">
    <location>
        <begin position="133"/>
        <end position="157"/>
    </location>
</feature>
<evidence type="ECO:0000256" key="2">
    <source>
        <dbReference type="ARBA" id="ARBA00010581"/>
    </source>
</evidence>
<dbReference type="InterPro" id="IPR000298">
    <property type="entry name" value="Cyt_c_oxidase-like_su3"/>
</dbReference>
<dbReference type="InterPro" id="IPR013833">
    <property type="entry name" value="Cyt_c_oxidase_su3_a-hlx"/>
</dbReference>
<dbReference type="InterPro" id="IPR024791">
    <property type="entry name" value="Cyt_c/ubiquinol_Oxase_su3"/>
</dbReference>
<gene>
    <name evidence="10" type="ORF">MON41_21670</name>
</gene>
<proteinExistence type="inferred from homology"/>
<sequence>MRHRIVADLSGLPLHGSGSSSQTWWGTLAFMLIEGTGFALAVGVYLYLASIAPQWPLGAPPPDPWPGTVIAVLLLVSAIPNWLVARWAEAQDLRKVRIGLVIMSVAGLLPLVVRIWEFPALNVSWDSNACGSILWVLLGLHTAHILTDIVDTLVLTAMMFSRHGDNKRRYGDVQDNALYWYFVVLTWLPIYLCIYGVPRL</sequence>
<dbReference type="EMBL" id="JALBUU010000111">
    <property type="protein sequence ID" value="MCI0756265.1"/>
    <property type="molecule type" value="Genomic_DNA"/>
</dbReference>
<dbReference type="InterPro" id="IPR035973">
    <property type="entry name" value="Cyt_c_oxidase_su3-like_sf"/>
</dbReference>
<evidence type="ECO:0000256" key="1">
    <source>
        <dbReference type="ARBA" id="ARBA00004651"/>
    </source>
</evidence>
<dbReference type="RefSeq" id="WP_120010460.1">
    <property type="nucleotide sequence ID" value="NZ_JALBUU010000111.1"/>
</dbReference>
<evidence type="ECO:0000259" key="9">
    <source>
        <dbReference type="PROSITE" id="PS50253"/>
    </source>
</evidence>
<dbReference type="Pfam" id="PF00510">
    <property type="entry name" value="COX3"/>
    <property type="match status" value="1"/>
</dbReference>
<dbReference type="PROSITE" id="PS50253">
    <property type="entry name" value="COX3"/>
    <property type="match status" value="1"/>
</dbReference>
<protein>
    <submittedName>
        <fullName evidence="10">Cytochrome c oxidase subunit 3</fullName>
    </submittedName>
</protein>
<accession>A0ABS9WBK5</accession>
<comment type="similarity">
    <text evidence="2 7">Belongs to the cytochrome c oxidase subunit 3 family.</text>
</comment>
<feature type="transmembrane region" description="Helical" evidence="8">
    <location>
        <begin position="68"/>
        <end position="84"/>
    </location>
</feature>
<feature type="transmembrane region" description="Helical" evidence="8">
    <location>
        <begin position="24"/>
        <end position="48"/>
    </location>
</feature>
<evidence type="ECO:0000256" key="7">
    <source>
        <dbReference type="RuleBase" id="RU003376"/>
    </source>
</evidence>
<evidence type="ECO:0000256" key="8">
    <source>
        <dbReference type="SAM" id="Phobius"/>
    </source>
</evidence>
<evidence type="ECO:0000256" key="4">
    <source>
        <dbReference type="ARBA" id="ARBA00022692"/>
    </source>
</evidence>
<keyword evidence="6 8" id="KW-0472">Membrane</keyword>
<comment type="subcellular location">
    <subcellularLocation>
        <location evidence="1 7">Cell membrane</location>
        <topology evidence="1 7">Multi-pass membrane protein</topology>
    </subcellularLocation>
</comment>
<keyword evidence="11" id="KW-1185">Reference proteome</keyword>
<name>A0ABS9WBK5_9PROT</name>
<dbReference type="PANTHER" id="PTHR11403:SF2">
    <property type="entry name" value="CYTOCHROME BO(3) UBIQUINOL OXIDASE SUBUNIT 3"/>
    <property type="match status" value="1"/>
</dbReference>
<evidence type="ECO:0000256" key="5">
    <source>
        <dbReference type="ARBA" id="ARBA00022989"/>
    </source>
</evidence>
<evidence type="ECO:0000256" key="3">
    <source>
        <dbReference type="ARBA" id="ARBA00022475"/>
    </source>
</evidence>
<dbReference type="PANTHER" id="PTHR11403">
    <property type="entry name" value="CYTOCHROME C OXIDASE SUBUNIT III"/>
    <property type="match status" value="1"/>
</dbReference>
<dbReference type="Gene3D" id="1.20.120.80">
    <property type="entry name" value="Cytochrome c oxidase, subunit III, four-helix bundle"/>
    <property type="match status" value="1"/>
</dbReference>
<keyword evidence="3" id="KW-1003">Cell membrane</keyword>
<feature type="domain" description="Heme-copper oxidase subunit III family profile" evidence="9">
    <location>
        <begin position="1"/>
        <end position="199"/>
    </location>
</feature>
<evidence type="ECO:0000313" key="10">
    <source>
        <dbReference type="EMBL" id="MCI0756265.1"/>
    </source>
</evidence>
<organism evidence="10 11">
    <name type="scientific">Teichococcus vastitatis</name>
    <dbReference type="NCBI Taxonomy" id="2307076"/>
    <lineage>
        <taxon>Bacteria</taxon>
        <taxon>Pseudomonadati</taxon>
        <taxon>Pseudomonadota</taxon>
        <taxon>Alphaproteobacteria</taxon>
        <taxon>Acetobacterales</taxon>
        <taxon>Roseomonadaceae</taxon>
        <taxon>Roseomonas</taxon>
    </lineage>
</organism>
<keyword evidence="5 8" id="KW-1133">Transmembrane helix</keyword>
<dbReference type="SUPFAM" id="SSF81452">
    <property type="entry name" value="Cytochrome c oxidase subunit III-like"/>
    <property type="match status" value="1"/>
</dbReference>
<comment type="caution">
    <text evidence="10">The sequence shown here is derived from an EMBL/GenBank/DDBJ whole genome shotgun (WGS) entry which is preliminary data.</text>
</comment>
<evidence type="ECO:0000256" key="6">
    <source>
        <dbReference type="ARBA" id="ARBA00023136"/>
    </source>
</evidence>
<keyword evidence="4 7" id="KW-0812">Transmembrane</keyword>
<reference evidence="10 11" key="1">
    <citation type="submission" date="2022-03" db="EMBL/GenBank/DDBJ databases">
        <title>Complete genome analysis of Roseomonas KG 17.1 : a prolific producer of plant growth promoters.</title>
        <authorList>
            <person name="Saadouli I."/>
            <person name="Najjari A."/>
            <person name="Mosbah A."/>
            <person name="Ouzari H.I."/>
        </authorList>
    </citation>
    <scope>NUCLEOTIDE SEQUENCE [LARGE SCALE GENOMIC DNA]</scope>
    <source>
        <strain evidence="10 11">KG17-1</strain>
    </source>
</reference>
<evidence type="ECO:0000313" key="11">
    <source>
        <dbReference type="Proteomes" id="UP001201985"/>
    </source>
</evidence>
<dbReference type="Proteomes" id="UP001201985">
    <property type="component" value="Unassembled WGS sequence"/>
</dbReference>